<dbReference type="SMART" id="SM00387">
    <property type="entry name" value="HATPase_c"/>
    <property type="match status" value="1"/>
</dbReference>
<evidence type="ECO:0000256" key="4">
    <source>
        <dbReference type="ARBA" id="ARBA00023012"/>
    </source>
</evidence>
<dbReference type="SUPFAM" id="SSF55874">
    <property type="entry name" value="ATPase domain of HSP90 chaperone/DNA topoisomerase II/histidine kinase"/>
    <property type="match status" value="1"/>
</dbReference>
<feature type="domain" description="PAC" evidence="11">
    <location>
        <begin position="581"/>
        <end position="633"/>
    </location>
</feature>
<feature type="domain" description="PAC" evidence="11">
    <location>
        <begin position="455"/>
        <end position="507"/>
    </location>
</feature>
<proteinExistence type="predicted"/>
<dbReference type="Gene3D" id="1.10.287.130">
    <property type="match status" value="1"/>
</dbReference>
<dbReference type="CDD" id="cd17546">
    <property type="entry name" value="REC_hyHK_CKI1_RcsC-like"/>
    <property type="match status" value="1"/>
</dbReference>
<dbReference type="PROSITE" id="PS50112">
    <property type="entry name" value="PAS"/>
    <property type="match status" value="2"/>
</dbReference>
<dbReference type="Pfam" id="PF08447">
    <property type="entry name" value="PAS_3"/>
    <property type="match status" value="1"/>
</dbReference>
<dbReference type="SUPFAM" id="SSF47384">
    <property type="entry name" value="Homodimeric domain of signal transducing histidine kinase"/>
    <property type="match status" value="1"/>
</dbReference>
<evidence type="ECO:0000313" key="13">
    <source>
        <dbReference type="Proteomes" id="UP000187526"/>
    </source>
</evidence>
<comment type="caution">
    <text evidence="12">The sequence shown here is derived from an EMBL/GenBank/DDBJ whole genome shotgun (WGS) entry which is preliminary data.</text>
</comment>
<evidence type="ECO:0000259" key="11">
    <source>
        <dbReference type="PROSITE" id="PS50113"/>
    </source>
</evidence>
<evidence type="ECO:0000256" key="6">
    <source>
        <dbReference type="ARBA" id="ARBA00070152"/>
    </source>
</evidence>
<keyword evidence="13" id="KW-1185">Reference proteome</keyword>
<evidence type="ECO:0000256" key="7">
    <source>
        <dbReference type="PROSITE-ProRule" id="PRU00169"/>
    </source>
</evidence>
<dbReference type="GO" id="GO:0006355">
    <property type="term" value="P:regulation of DNA-templated transcription"/>
    <property type="evidence" value="ECO:0007669"/>
    <property type="project" value="InterPro"/>
</dbReference>
<dbReference type="InterPro" id="IPR004358">
    <property type="entry name" value="Sig_transdc_His_kin-like_C"/>
</dbReference>
<evidence type="ECO:0000259" key="10">
    <source>
        <dbReference type="PROSITE" id="PS50112"/>
    </source>
</evidence>
<keyword evidence="3 7" id="KW-0597">Phosphoprotein</keyword>
<dbReference type="NCBIfam" id="TIGR00229">
    <property type="entry name" value="sensory_box"/>
    <property type="match status" value="3"/>
</dbReference>
<dbReference type="CDD" id="cd16922">
    <property type="entry name" value="HATPase_EvgS-ArcB-TorS-like"/>
    <property type="match status" value="1"/>
</dbReference>
<name>A0A1R1I358_9RHOO</name>
<dbReference type="SMART" id="SM00388">
    <property type="entry name" value="HisKA"/>
    <property type="match status" value="1"/>
</dbReference>
<dbReference type="EC" id="2.7.13.3" evidence="2"/>
<organism evidence="12 13">
    <name type="scientific">Azonexus hydrophilus</name>
    <dbReference type="NCBI Taxonomy" id="418702"/>
    <lineage>
        <taxon>Bacteria</taxon>
        <taxon>Pseudomonadati</taxon>
        <taxon>Pseudomonadota</taxon>
        <taxon>Betaproteobacteria</taxon>
        <taxon>Rhodocyclales</taxon>
        <taxon>Azonexaceae</taxon>
        <taxon>Azonexus</taxon>
    </lineage>
</organism>
<feature type="domain" description="Response regulatory" evidence="9">
    <location>
        <begin position="917"/>
        <end position="1033"/>
    </location>
</feature>
<dbReference type="InterPro" id="IPR036890">
    <property type="entry name" value="HATPase_C_sf"/>
</dbReference>
<dbReference type="Pfam" id="PF00989">
    <property type="entry name" value="PAS"/>
    <property type="match status" value="2"/>
</dbReference>
<accession>A0A1R1I358</accession>
<dbReference type="Pfam" id="PF02518">
    <property type="entry name" value="HATPase_c"/>
    <property type="match status" value="1"/>
</dbReference>
<dbReference type="InterPro" id="IPR011006">
    <property type="entry name" value="CheY-like_superfamily"/>
</dbReference>
<dbReference type="CDD" id="cd00082">
    <property type="entry name" value="HisKA"/>
    <property type="match status" value="1"/>
</dbReference>
<dbReference type="SMART" id="SM00091">
    <property type="entry name" value="PAS"/>
    <property type="match status" value="3"/>
</dbReference>
<dbReference type="SUPFAM" id="SSF55785">
    <property type="entry name" value="PYP-like sensor domain (PAS domain)"/>
    <property type="match status" value="3"/>
</dbReference>
<dbReference type="InterPro" id="IPR000700">
    <property type="entry name" value="PAS-assoc_C"/>
</dbReference>
<dbReference type="Proteomes" id="UP000187526">
    <property type="component" value="Unassembled WGS sequence"/>
</dbReference>
<feature type="domain" description="PAS" evidence="10">
    <location>
        <begin position="261"/>
        <end position="330"/>
    </location>
</feature>
<dbReference type="InterPro" id="IPR003594">
    <property type="entry name" value="HATPase_dom"/>
</dbReference>
<dbReference type="FunFam" id="3.30.565.10:FF:000010">
    <property type="entry name" value="Sensor histidine kinase RcsC"/>
    <property type="match status" value="1"/>
</dbReference>
<dbReference type="OrthoDB" id="8579121at2"/>
<comment type="catalytic activity">
    <reaction evidence="1">
        <text>ATP + protein L-histidine = ADP + protein N-phospho-L-histidine.</text>
        <dbReference type="EC" id="2.7.13.3"/>
    </reaction>
</comment>
<dbReference type="Pfam" id="PF00072">
    <property type="entry name" value="Response_reg"/>
    <property type="match status" value="1"/>
</dbReference>
<dbReference type="Gene3D" id="3.30.565.10">
    <property type="entry name" value="Histidine kinase-like ATPase, C-terminal domain"/>
    <property type="match status" value="1"/>
</dbReference>
<dbReference type="InterPro" id="IPR036097">
    <property type="entry name" value="HisK_dim/P_sf"/>
</dbReference>
<dbReference type="InterPro" id="IPR013767">
    <property type="entry name" value="PAS_fold"/>
</dbReference>
<comment type="function">
    <text evidence="5">Member of the two-component regulatory system BvgS/BvgA. Phosphorylates BvgA via a four-step phosphorelay in response to environmental signals.</text>
</comment>
<dbReference type="InterPro" id="IPR035965">
    <property type="entry name" value="PAS-like_dom_sf"/>
</dbReference>
<dbReference type="PROSITE" id="PS50113">
    <property type="entry name" value="PAC"/>
    <property type="match status" value="2"/>
</dbReference>
<evidence type="ECO:0000313" key="12">
    <source>
        <dbReference type="EMBL" id="OMG53123.1"/>
    </source>
</evidence>
<evidence type="ECO:0000256" key="5">
    <source>
        <dbReference type="ARBA" id="ARBA00058004"/>
    </source>
</evidence>
<dbReference type="SUPFAM" id="SSF52172">
    <property type="entry name" value="CheY-like"/>
    <property type="match status" value="1"/>
</dbReference>
<gene>
    <name evidence="12" type="ORF">BJN45_12895</name>
</gene>
<reference evidence="12 13" key="1">
    <citation type="submission" date="2016-10" db="EMBL/GenBank/DDBJ databases">
        <title>Alkaliphiles isolated from bioreactors.</title>
        <authorList>
            <person name="Salah Z."/>
            <person name="Rout S.P."/>
            <person name="Humphreys P.N."/>
        </authorList>
    </citation>
    <scope>NUCLEOTIDE SEQUENCE [LARGE SCALE GENOMIC DNA]</scope>
    <source>
        <strain evidence="12 13">ZS02</strain>
    </source>
</reference>
<dbReference type="PROSITE" id="PS50110">
    <property type="entry name" value="RESPONSE_REGULATORY"/>
    <property type="match status" value="1"/>
</dbReference>
<dbReference type="GO" id="GO:0000155">
    <property type="term" value="F:phosphorelay sensor kinase activity"/>
    <property type="evidence" value="ECO:0007669"/>
    <property type="project" value="InterPro"/>
</dbReference>
<evidence type="ECO:0000256" key="3">
    <source>
        <dbReference type="ARBA" id="ARBA00022553"/>
    </source>
</evidence>
<evidence type="ECO:0000259" key="9">
    <source>
        <dbReference type="PROSITE" id="PS50110"/>
    </source>
</evidence>
<dbReference type="InterPro" id="IPR000014">
    <property type="entry name" value="PAS"/>
</dbReference>
<keyword evidence="4" id="KW-0902">Two-component regulatory system</keyword>
<dbReference type="PRINTS" id="PR00344">
    <property type="entry name" value="BCTRLSENSOR"/>
</dbReference>
<feature type="domain" description="Histidine kinase" evidence="8">
    <location>
        <begin position="669"/>
        <end position="889"/>
    </location>
</feature>
<dbReference type="InterPro" id="IPR001610">
    <property type="entry name" value="PAC"/>
</dbReference>
<evidence type="ECO:0000256" key="1">
    <source>
        <dbReference type="ARBA" id="ARBA00000085"/>
    </source>
</evidence>
<dbReference type="CDD" id="cd00130">
    <property type="entry name" value="PAS"/>
    <property type="match status" value="3"/>
</dbReference>
<dbReference type="SMART" id="SM00086">
    <property type="entry name" value="PAC"/>
    <property type="match status" value="3"/>
</dbReference>
<protein>
    <recommendedName>
        <fullName evidence="6">Virulence sensor protein BvgS</fullName>
        <ecNumber evidence="2">2.7.13.3</ecNumber>
    </recommendedName>
</protein>
<dbReference type="Pfam" id="PF00512">
    <property type="entry name" value="HisKA"/>
    <property type="match status" value="1"/>
</dbReference>
<dbReference type="PANTHER" id="PTHR45339">
    <property type="entry name" value="HYBRID SIGNAL TRANSDUCTION HISTIDINE KINASE J"/>
    <property type="match status" value="1"/>
</dbReference>
<dbReference type="CDD" id="cd12914">
    <property type="entry name" value="PDC1_DGC_like"/>
    <property type="match status" value="1"/>
</dbReference>
<dbReference type="InterPro" id="IPR005467">
    <property type="entry name" value="His_kinase_dom"/>
</dbReference>
<dbReference type="SMART" id="SM00448">
    <property type="entry name" value="REC"/>
    <property type="match status" value="1"/>
</dbReference>
<dbReference type="EMBL" id="MTHD01000004">
    <property type="protein sequence ID" value="OMG53123.1"/>
    <property type="molecule type" value="Genomic_DNA"/>
</dbReference>
<dbReference type="InterPro" id="IPR013655">
    <property type="entry name" value="PAS_fold_3"/>
</dbReference>
<dbReference type="Gene3D" id="3.40.50.2300">
    <property type="match status" value="1"/>
</dbReference>
<dbReference type="AlphaFoldDB" id="A0A1R1I358"/>
<feature type="modified residue" description="4-aspartylphosphate" evidence="7">
    <location>
        <position position="966"/>
    </location>
</feature>
<dbReference type="Gene3D" id="3.30.450.20">
    <property type="entry name" value="PAS domain"/>
    <property type="match status" value="5"/>
</dbReference>
<dbReference type="PANTHER" id="PTHR45339:SF3">
    <property type="entry name" value="HISTIDINE KINASE"/>
    <property type="match status" value="1"/>
</dbReference>
<dbReference type="CDD" id="cd12915">
    <property type="entry name" value="PDC2_DGC_like"/>
    <property type="match status" value="1"/>
</dbReference>
<dbReference type="STRING" id="418702.BJN45_12895"/>
<evidence type="ECO:0000256" key="2">
    <source>
        <dbReference type="ARBA" id="ARBA00012438"/>
    </source>
</evidence>
<dbReference type="PROSITE" id="PS50109">
    <property type="entry name" value="HIS_KIN"/>
    <property type="match status" value="1"/>
</dbReference>
<feature type="domain" description="PAS" evidence="10">
    <location>
        <begin position="381"/>
        <end position="451"/>
    </location>
</feature>
<evidence type="ECO:0000259" key="8">
    <source>
        <dbReference type="PROSITE" id="PS50109"/>
    </source>
</evidence>
<sequence>MLAVVDSMEASLRDKRLENGRIGEMLRVQAERVPEVDAFRITDQEGLVMWGKGVAPKAPASYADRSFFARHVEAPGQHMLLSPPIIGRVSGVPVIAFTRSYRHPDGRFAGVISAAVPIAHFTAQLAQLNLGAHGSAVIRHEDIGLITRYPQVEGEAGKIGHKAVSQPFLDILNSGVANGSFHTPRAPDGFERTYAFRRVRNVPFILTVGMAPQDYLESWYDEARKLAAFGTAFLLVSLLAAWLIDRFWRQHLRDTERLLSSQSRFRNYVETAPVGIFIADPDGHYREVNPAACDLTGYTREDLLEMSITDLAPEQHAEQHDALFEIIKQGARQDTEMSIRHRDGYEIPVALRTTILPDGQVMGFCTDMRARKAAEAELAAREALLEQIFQASSVAILLVDQQGRLTHANQRMAEMFSIPLHQLIGSEYVSLIHPDERETGRHRMLALLASDIDAVDLERLYWRNDHSEFWGHLTGRRLYAADGSMLGLVGSIADINERKLAEAALRESEQHFRTLANSGSALIWTSGLDKGCNYFNTTWLTFTGRPLERELGNGWAEGVHPDDFARCLAVYVDHFDRQQPFSMEYRLRNADGDYRWIRDDGTPRYDSKGEFIGFIGFCYDITREKATADELHRYRQHLEEQVEQRTRDLQRAKEAAETANIAKSAFLANMSHEIRTPLNAITGMAYMIRRAGLSEQQSERLDKLETASRHLLEIINAVLDLSKIEAGKFSLEENQLDIPVMLDNIASILQDKLQEKGLRLEISLPPALPPLLGDQTRLQQALLNYAVNAVKFTETGSITIHIEVLEQSPQDALLRFSVKDTGIGITADILPRLFTAFEQADNSTTRRYGGTGLGLAITRKLAGMMGGETGVDSLPGRGSTFWLTARLRTCHSSRQSAAPIRENSAETGLGSNFAGQRILLVEDEPINREISIMLLTDTGLIVDIAEDGRQAVAASSSQHYALILMDVQMPGMNGLEATRVIRQNPACADIPILAMTANAFVEDRAQCLEAGMDDFIPKPVNPEELFAKLLKWLESGRQPQ</sequence>
<dbReference type="FunFam" id="3.30.450.20:FF:000099">
    <property type="entry name" value="Sensory box sensor histidine kinase"/>
    <property type="match status" value="1"/>
</dbReference>
<dbReference type="InterPro" id="IPR003661">
    <property type="entry name" value="HisK_dim/P_dom"/>
</dbReference>
<dbReference type="InterPro" id="IPR001789">
    <property type="entry name" value="Sig_transdc_resp-reg_receiver"/>
</dbReference>